<keyword evidence="12" id="KW-0479">Metal-binding</keyword>
<evidence type="ECO:0000313" key="14">
    <source>
        <dbReference type="EMBL" id="KAF9486225.1"/>
    </source>
</evidence>
<reference evidence="14" key="1">
    <citation type="submission" date="2020-11" db="EMBL/GenBank/DDBJ databases">
        <authorList>
            <consortium name="DOE Joint Genome Institute"/>
            <person name="Ahrendt S."/>
            <person name="Riley R."/>
            <person name="Andreopoulos W."/>
            <person name="Labutti K."/>
            <person name="Pangilinan J."/>
            <person name="Ruiz-Duenas F.J."/>
            <person name="Barrasa J.M."/>
            <person name="Sanchez-Garcia M."/>
            <person name="Camarero S."/>
            <person name="Miyauchi S."/>
            <person name="Serrano A."/>
            <person name="Linde D."/>
            <person name="Babiker R."/>
            <person name="Drula E."/>
            <person name="Ayuso-Fernandez I."/>
            <person name="Pacheco R."/>
            <person name="Padilla G."/>
            <person name="Ferreira P."/>
            <person name="Barriuso J."/>
            <person name="Kellner H."/>
            <person name="Castanera R."/>
            <person name="Alfaro M."/>
            <person name="Ramirez L."/>
            <person name="Pisabarro A.G."/>
            <person name="Kuo A."/>
            <person name="Tritt A."/>
            <person name="Lipzen A."/>
            <person name="He G."/>
            <person name="Yan M."/>
            <person name="Ng V."/>
            <person name="Cullen D."/>
            <person name="Martin F."/>
            <person name="Rosso M.-N."/>
            <person name="Henrissat B."/>
            <person name="Hibbett D."/>
            <person name="Martinez A.T."/>
            <person name="Grigoriev I.V."/>
        </authorList>
    </citation>
    <scope>NUCLEOTIDE SEQUENCE</scope>
    <source>
        <strain evidence="14">CIRM-BRFM 674</strain>
    </source>
</reference>
<dbReference type="GO" id="GO:0004649">
    <property type="term" value="F:poly(ADP-ribose) glycohydrolase activity"/>
    <property type="evidence" value="ECO:0007669"/>
    <property type="project" value="UniProtKB-EC"/>
</dbReference>
<evidence type="ECO:0000256" key="6">
    <source>
        <dbReference type="ARBA" id="ARBA00042471"/>
    </source>
</evidence>
<evidence type="ECO:0000256" key="3">
    <source>
        <dbReference type="ARBA" id="ARBA00022801"/>
    </source>
</evidence>
<dbReference type="EC" id="3.2.1.143" evidence="2"/>
<comment type="cofactor">
    <cofactor evidence="12">
        <name>Mg(2+)</name>
        <dbReference type="ChEBI" id="CHEBI:18420"/>
    </cofactor>
    <text evidence="12">Binds 2 magnesium ions per subunit.</text>
</comment>
<evidence type="ECO:0000256" key="7">
    <source>
        <dbReference type="ARBA" id="ARBA00042722"/>
    </source>
</evidence>
<dbReference type="Pfam" id="PF03747">
    <property type="entry name" value="ADP_ribosyl_GH"/>
    <property type="match status" value="1"/>
</dbReference>
<keyword evidence="15" id="KW-1185">Reference proteome</keyword>
<proteinExistence type="inferred from homology"/>
<keyword evidence="12" id="KW-0460">Magnesium</keyword>
<feature type="binding site" evidence="12">
    <location>
        <position position="369"/>
    </location>
    <ligand>
        <name>Mg(2+)</name>
        <dbReference type="ChEBI" id="CHEBI:18420"/>
        <label>1</label>
    </ligand>
</feature>
<dbReference type="PANTHER" id="PTHR16222:SF24">
    <property type="entry name" value="ADP-RIBOSYLHYDROLASE ARH3"/>
    <property type="match status" value="1"/>
</dbReference>
<evidence type="ECO:0000256" key="5">
    <source>
        <dbReference type="ARBA" id="ARBA00042398"/>
    </source>
</evidence>
<dbReference type="InterPro" id="IPR050792">
    <property type="entry name" value="ADP-ribosylglycohydrolase"/>
</dbReference>
<evidence type="ECO:0000256" key="11">
    <source>
        <dbReference type="ARBA" id="ARBA00049015"/>
    </source>
</evidence>
<protein>
    <recommendedName>
        <fullName evidence="4">ADP-ribosylhydrolase ARH3</fullName>
        <ecNumber evidence="2">3.2.1.143</ecNumber>
    </recommendedName>
    <alternativeName>
        <fullName evidence="5">ADP-ribose glycohydrolase ARH3</fullName>
    </alternativeName>
    <alternativeName>
        <fullName evidence="6">ADP-ribosylhydrolase 3</fullName>
    </alternativeName>
    <alternativeName>
        <fullName evidence="9">O-acetyl-ADP-ribose deacetylase ARH3</fullName>
    </alternativeName>
    <alternativeName>
        <fullName evidence="10">Poly(ADP-ribose) glycohydrolase ARH3</fullName>
    </alternativeName>
    <alternativeName>
        <fullName evidence="8">[Protein ADP-ribosylarginine] hydrolase-like protein 2</fullName>
    </alternativeName>
    <alternativeName>
        <fullName evidence="7">[Protein ADP-ribosylserine] hydrolase</fullName>
    </alternativeName>
</protein>
<dbReference type="GO" id="GO:0046872">
    <property type="term" value="F:metal ion binding"/>
    <property type="evidence" value="ECO:0007669"/>
    <property type="project" value="UniProtKB-KW"/>
</dbReference>
<dbReference type="SUPFAM" id="SSF101478">
    <property type="entry name" value="ADP-ribosylglycohydrolase"/>
    <property type="match status" value="1"/>
</dbReference>
<evidence type="ECO:0000256" key="4">
    <source>
        <dbReference type="ARBA" id="ARBA00041057"/>
    </source>
</evidence>
<evidence type="ECO:0000256" key="10">
    <source>
        <dbReference type="ARBA" id="ARBA00043193"/>
    </source>
</evidence>
<dbReference type="InterPro" id="IPR036705">
    <property type="entry name" value="Ribosyl_crysJ1_sf"/>
</dbReference>
<sequence length="430" mass="48113">MSFFKKKKFGKDKKSEGGSSSSHTPGFAPGVLHNQLPTPSSVATKIRLSLMGTAIVDALGAPVEFKPRFSFPFLSTMEPNDNFHLPAGVWTDDTSMMLCLAKSLATWHYTDDAPYLGGFDEADQMRLYTRWKKEGYLSAIGRCFDIGNTISRSLAIYSRHEDRVEEALHLIRSELSDESTSSGNGSLMRVLPIGLTYWRDEARLKEYGRRSSETTHPAALPCEVCQFWCCLIALVLEKATQPELRLPDSTEPPFSKLTLLDYISRYPYVSHHLNVALTLPYALPPRPEGEAEREEYYSRHHPLLRLITETQAEPLPRGSKFPYHIPSEGSVKSTGYVLHTLIAALYCFFTTKTFEEGALMAVNMGNDADTVGAVYAGLAGVWYAGSEGRPEAEGVFWTKRVREWRKATVNLNIVESVAEGLVEWETKLAH</sequence>
<dbReference type="OrthoDB" id="2021138at2759"/>
<evidence type="ECO:0000256" key="1">
    <source>
        <dbReference type="ARBA" id="ARBA00010702"/>
    </source>
</evidence>
<dbReference type="InterPro" id="IPR005502">
    <property type="entry name" value="Ribosyl_crysJ1"/>
</dbReference>
<evidence type="ECO:0000256" key="8">
    <source>
        <dbReference type="ARBA" id="ARBA00042850"/>
    </source>
</evidence>
<feature type="binding site" evidence="12">
    <location>
        <position position="91"/>
    </location>
    <ligand>
        <name>Mg(2+)</name>
        <dbReference type="ChEBI" id="CHEBI:18420"/>
        <label>1</label>
    </ligand>
</feature>
<dbReference type="Gene3D" id="1.10.4080.10">
    <property type="entry name" value="ADP-ribosylation/Crystallin J1"/>
    <property type="match status" value="1"/>
</dbReference>
<comment type="catalytic activity">
    <reaction evidence="11">
        <text>alpha-NAD(+) + H2O = ADP-D-ribose + nicotinamide + H(+)</text>
        <dbReference type="Rhea" id="RHEA:68792"/>
        <dbReference type="ChEBI" id="CHEBI:15377"/>
        <dbReference type="ChEBI" id="CHEBI:15378"/>
        <dbReference type="ChEBI" id="CHEBI:17154"/>
        <dbReference type="ChEBI" id="CHEBI:57967"/>
        <dbReference type="ChEBI" id="CHEBI:77017"/>
    </reaction>
</comment>
<feature type="binding site" evidence="12">
    <location>
        <position position="92"/>
    </location>
    <ligand>
        <name>Mg(2+)</name>
        <dbReference type="ChEBI" id="CHEBI:18420"/>
        <label>1</label>
    </ligand>
</feature>
<organism evidence="14 15">
    <name type="scientific">Pholiota conissans</name>
    <dbReference type="NCBI Taxonomy" id="109636"/>
    <lineage>
        <taxon>Eukaryota</taxon>
        <taxon>Fungi</taxon>
        <taxon>Dikarya</taxon>
        <taxon>Basidiomycota</taxon>
        <taxon>Agaricomycotina</taxon>
        <taxon>Agaricomycetes</taxon>
        <taxon>Agaricomycetidae</taxon>
        <taxon>Agaricales</taxon>
        <taxon>Agaricineae</taxon>
        <taxon>Strophariaceae</taxon>
        <taxon>Pholiota</taxon>
    </lineage>
</organism>
<dbReference type="PANTHER" id="PTHR16222">
    <property type="entry name" value="ADP-RIBOSYLGLYCOHYDROLASE"/>
    <property type="match status" value="1"/>
</dbReference>
<gene>
    <name evidence="14" type="ORF">BDN70DRAFT_870311</name>
</gene>
<feature type="compositionally biased region" description="Basic residues" evidence="13">
    <location>
        <begin position="1"/>
        <end position="11"/>
    </location>
</feature>
<feature type="binding site" evidence="12">
    <location>
        <position position="367"/>
    </location>
    <ligand>
        <name>Mg(2+)</name>
        <dbReference type="ChEBI" id="CHEBI:18420"/>
        <label>1</label>
    </ligand>
</feature>
<evidence type="ECO:0000313" key="15">
    <source>
        <dbReference type="Proteomes" id="UP000807469"/>
    </source>
</evidence>
<dbReference type="Proteomes" id="UP000807469">
    <property type="component" value="Unassembled WGS sequence"/>
</dbReference>
<dbReference type="AlphaFoldDB" id="A0A9P5ZGI5"/>
<comment type="caution">
    <text evidence="14">The sequence shown here is derived from an EMBL/GenBank/DDBJ whole genome shotgun (WGS) entry which is preliminary data.</text>
</comment>
<keyword evidence="3" id="KW-0378">Hydrolase</keyword>
<feature type="binding site" evidence="12">
    <location>
        <position position="370"/>
    </location>
    <ligand>
        <name>Mg(2+)</name>
        <dbReference type="ChEBI" id="CHEBI:18420"/>
        <label>1</label>
    </ligand>
</feature>
<feature type="region of interest" description="Disordered" evidence="13">
    <location>
        <begin position="1"/>
        <end position="33"/>
    </location>
</feature>
<evidence type="ECO:0000256" key="2">
    <source>
        <dbReference type="ARBA" id="ARBA00012255"/>
    </source>
</evidence>
<accession>A0A9P5ZGI5</accession>
<evidence type="ECO:0000256" key="9">
    <source>
        <dbReference type="ARBA" id="ARBA00043187"/>
    </source>
</evidence>
<evidence type="ECO:0000256" key="12">
    <source>
        <dbReference type="PIRSR" id="PIRSR605502-1"/>
    </source>
</evidence>
<feature type="binding site" evidence="12">
    <location>
        <position position="93"/>
    </location>
    <ligand>
        <name>Mg(2+)</name>
        <dbReference type="ChEBI" id="CHEBI:18420"/>
        <label>1</label>
    </ligand>
</feature>
<evidence type="ECO:0000256" key="13">
    <source>
        <dbReference type="SAM" id="MobiDB-lite"/>
    </source>
</evidence>
<name>A0A9P5ZGI5_9AGAR</name>
<dbReference type="EMBL" id="MU155131">
    <property type="protein sequence ID" value="KAF9486225.1"/>
    <property type="molecule type" value="Genomic_DNA"/>
</dbReference>
<comment type="similarity">
    <text evidence="1">Belongs to the ADP-ribosylglycohydrolase family.</text>
</comment>